<accession>A0ABY8J6L9</accession>
<dbReference type="InterPro" id="IPR036249">
    <property type="entry name" value="Thioredoxin-like_sf"/>
</dbReference>
<dbReference type="InterPro" id="IPR003782">
    <property type="entry name" value="SCO1/SenC"/>
</dbReference>
<keyword evidence="3" id="KW-0732">Signal</keyword>
<keyword evidence="5" id="KW-1185">Reference proteome</keyword>
<feature type="region of interest" description="Disordered" evidence="2">
    <location>
        <begin position="201"/>
        <end position="272"/>
    </location>
</feature>
<dbReference type="RefSeq" id="WP_253587178.1">
    <property type="nucleotide sequence ID" value="NZ_CP121646.1"/>
</dbReference>
<evidence type="ECO:0000256" key="1">
    <source>
        <dbReference type="ARBA" id="ARBA00010996"/>
    </source>
</evidence>
<dbReference type="Proteomes" id="UP001221546">
    <property type="component" value="Chromosome"/>
</dbReference>
<protein>
    <submittedName>
        <fullName evidence="4">SCO family protein</fullName>
    </submittedName>
</protein>
<evidence type="ECO:0000313" key="5">
    <source>
        <dbReference type="Proteomes" id="UP001221546"/>
    </source>
</evidence>
<feature type="signal peptide" evidence="3">
    <location>
        <begin position="1"/>
        <end position="21"/>
    </location>
</feature>
<sequence length="272" mass="29360">MHRQMMLAVYLVCAALAPARAELTGSDLAGVDASPRLGAVLPLSVRLRDENGVARPIREWLTGGPSVWVLADFTCDTLCGPVVSTVSDALRQSGLRPGQDFDLHVVSFDPQDTPENAKDMKQAQVGLEALGDAAHVSRGDAGDIAALTRAFGFEAVYDRDHGRYAHPAAAFVVTADGRIARVLPGLGLHPASLRLALVEAGQGRKHGGPHDRHTRRSGTFEEAKAQRPGESTEADHCLTRHDRRRQIGDRLRPARGDSASERARFRDRISTS</sequence>
<dbReference type="SUPFAM" id="SSF52833">
    <property type="entry name" value="Thioredoxin-like"/>
    <property type="match status" value="1"/>
</dbReference>
<proteinExistence type="inferred from homology"/>
<evidence type="ECO:0000256" key="2">
    <source>
        <dbReference type="SAM" id="MobiDB-lite"/>
    </source>
</evidence>
<feature type="compositionally biased region" description="Basic and acidic residues" evidence="2">
    <location>
        <begin position="233"/>
        <end position="272"/>
    </location>
</feature>
<comment type="similarity">
    <text evidence="1">Belongs to the SCO1/2 family.</text>
</comment>
<organism evidence="4 5">
    <name type="scientific">Bradyrhizobium brasilense</name>
    <dbReference type="NCBI Taxonomy" id="1419277"/>
    <lineage>
        <taxon>Bacteria</taxon>
        <taxon>Pseudomonadati</taxon>
        <taxon>Pseudomonadota</taxon>
        <taxon>Alphaproteobacteria</taxon>
        <taxon>Hyphomicrobiales</taxon>
        <taxon>Nitrobacteraceae</taxon>
        <taxon>Bradyrhizobium</taxon>
    </lineage>
</organism>
<dbReference type="Gene3D" id="3.40.30.10">
    <property type="entry name" value="Glutaredoxin"/>
    <property type="match status" value="1"/>
</dbReference>
<name>A0ABY8J6L9_9BRAD</name>
<dbReference type="CDD" id="cd02968">
    <property type="entry name" value="SCO"/>
    <property type="match status" value="1"/>
</dbReference>
<gene>
    <name evidence="4" type="ORF">QA636_27115</name>
</gene>
<reference evidence="4 5" key="1">
    <citation type="submission" date="2023-04" db="EMBL/GenBank/DDBJ databases">
        <title>Australian commercial rhizobial inoculants.</title>
        <authorList>
            <person name="Kohlmeier M.G."/>
            <person name="O'Hara G.W."/>
            <person name="Colombi E."/>
            <person name="Ramsay J.P."/>
            <person name="Terpolilli J."/>
        </authorList>
    </citation>
    <scope>NUCLEOTIDE SEQUENCE [LARGE SCALE GENOMIC DNA]</scope>
    <source>
        <strain evidence="4 5">CB627</strain>
    </source>
</reference>
<evidence type="ECO:0000313" key="4">
    <source>
        <dbReference type="EMBL" id="WFU61190.1"/>
    </source>
</evidence>
<feature type="compositionally biased region" description="Basic and acidic residues" evidence="2">
    <location>
        <begin position="218"/>
        <end position="227"/>
    </location>
</feature>
<feature type="compositionally biased region" description="Basic residues" evidence="2">
    <location>
        <begin position="203"/>
        <end position="216"/>
    </location>
</feature>
<dbReference type="EMBL" id="CP121646">
    <property type="protein sequence ID" value="WFU61190.1"/>
    <property type="molecule type" value="Genomic_DNA"/>
</dbReference>
<feature type="chain" id="PRO_5045269015" evidence="3">
    <location>
        <begin position="22"/>
        <end position="272"/>
    </location>
</feature>
<evidence type="ECO:0000256" key="3">
    <source>
        <dbReference type="SAM" id="SignalP"/>
    </source>
</evidence>